<dbReference type="OrthoDB" id="9811615at2"/>
<dbReference type="Pfam" id="PF00011">
    <property type="entry name" value="HSP20"/>
    <property type="match status" value="1"/>
</dbReference>
<dbReference type="Proteomes" id="UP000293296">
    <property type="component" value="Chromosome"/>
</dbReference>
<sequence>MADTVAKAEERRLPRVKPATDIIEKEDGFYIYLDMPGVSKEHLVIDLNEDELKVSGKAEYALAEGQKLGHVEFGGGEYFRSFTVSHIVDKERIKASLRDGVLELHLPRQEKAQPRKIEIQAG</sequence>
<feature type="domain" description="SHSP" evidence="3">
    <location>
        <begin position="11"/>
        <end position="122"/>
    </location>
</feature>
<comment type="similarity">
    <text evidence="1 2">Belongs to the small heat shock protein (HSP20) family.</text>
</comment>
<organism evidence="4 5">
    <name type="scientific">Solidesulfovibrio carbinolicus</name>
    <dbReference type="NCBI Taxonomy" id="296842"/>
    <lineage>
        <taxon>Bacteria</taxon>
        <taxon>Pseudomonadati</taxon>
        <taxon>Thermodesulfobacteriota</taxon>
        <taxon>Desulfovibrionia</taxon>
        <taxon>Desulfovibrionales</taxon>
        <taxon>Desulfovibrionaceae</taxon>
        <taxon>Solidesulfovibrio</taxon>
    </lineage>
</organism>
<gene>
    <name evidence="4" type="ORF">C3Y92_04350</name>
</gene>
<keyword evidence="5" id="KW-1185">Reference proteome</keyword>
<evidence type="ECO:0000259" key="3">
    <source>
        <dbReference type="PROSITE" id="PS01031"/>
    </source>
</evidence>
<evidence type="ECO:0000313" key="4">
    <source>
        <dbReference type="EMBL" id="QAZ66513.1"/>
    </source>
</evidence>
<accession>A0A4P6HHB9</accession>
<dbReference type="EMBL" id="CP026538">
    <property type="protein sequence ID" value="QAZ66513.1"/>
    <property type="molecule type" value="Genomic_DNA"/>
</dbReference>
<proteinExistence type="inferred from homology"/>
<evidence type="ECO:0000256" key="1">
    <source>
        <dbReference type="PROSITE-ProRule" id="PRU00285"/>
    </source>
</evidence>
<reference evidence="4 5" key="1">
    <citation type="submission" date="2018-02" db="EMBL/GenBank/DDBJ databases">
        <title>Genome sequence of Desulfovibrio carbinolicus DSM 3852.</title>
        <authorList>
            <person name="Wilbanks E."/>
            <person name="Skennerton C.T."/>
            <person name="Orphan V.J."/>
        </authorList>
    </citation>
    <scope>NUCLEOTIDE SEQUENCE [LARGE SCALE GENOMIC DNA]</scope>
    <source>
        <strain evidence="4 5">DSM 3852</strain>
    </source>
</reference>
<dbReference type="SUPFAM" id="SSF49764">
    <property type="entry name" value="HSP20-like chaperones"/>
    <property type="match status" value="1"/>
</dbReference>
<dbReference type="PROSITE" id="PS01031">
    <property type="entry name" value="SHSP"/>
    <property type="match status" value="1"/>
</dbReference>
<dbReference type="AlphaFoldDB" id="A0A4P6HHB9"/>
<dbReference type="Gene3D" id="2.60.40.790">
    <property type="match status" value="1"/>
</dbReference>
<dbReference type="InterPro" id="IPR031107">
    <property type="entry name" value="Small_HSP"/>
</dbReference>
<dbReference type="KEGG" id="dcb:C3Y92_04350"/>
<name>A0A4P6HHB9_9BACT</name>
<dbReference type="PANTHER" id="PTHR11527">
    <property type="entry name" value="HEAT-SHOCK PROTEIN 20 FAMILY MEMBER"/>
    <property type="match status" value="1"/>
</dbReference>
<evidence type="ECO:0000256" key="2">
    <source>
        <dbReference type="RuleBase" id="RU003616"/>
    </source>
</evidence>
<protein>
    <submittedName>
        <fullName evidence="4">Molecular chaperone Hsp20</fullName>
    </submittedName>
</protein>
<dbReference type="InterPro" id="IPR002068">
    <property type="entry name" value="A-crystallin/Hsp20_dom"/>
</dbReference>
<evidence type="ECO:0000313" key="5">
    <source>
        <dbReference type="Proteomes" id="UP000293296"/>
    </source>
</evidence>
<dbReference type="InterPro" id="IPR008978">
    <property type="entry name" value="HSP20-like_chaperone"/>
</dbReference>
<dbReference type="RefSeq" id="WP_129349845.1">
    <property type="nucleotide sequence ID" value="NZ_CP026538.1"/>
</dbReference>
<dbReference type="CDD" id="cd06464">
    <property type="entry name" value="ACD_sHsps-like"/>
    <property type="match status" value="1"/>
</dbReference>